<dbReference type="Gene3D" id="3.90.1150.10">
    <property type="entry name" value="Aspartate Aminotransferase, domain 1"/>
    <property type="match status" value="1"/>
</dbReference>
<dbReference type="InterPro" id="IPR015421">
    <property type="entry name" value="PyrdxlP-dep_Trfase_major"/>
</dbReference>
<dbReference type="EC" id="1.12.-.-" evidence="11"/>
<protein>
    <submittedName>
        <fullName evidence="10 11">Aminotransferase</fullName>
        <ecNumber evidence="11">1.12.-.-</ecNumber>
    </submittedName>
</protein>
<dbReference type="InterPro" id="IPR020578">
    <property type="entry name" value="Aminotrans_V_PyrdxlP_BS"/>
</dbReference>
<proteinExistence type="inferred from homology"/>
<evidence type="ECO:0000313" key="11">
    <source>
        <dbReference type="EMBL" id="SUM54851.1"/>
    </source>
</evidence>
<dbReference type="InterPro" id="IPR024169">
    <property type="entry name" value="SP_NH2Trfase/AEP_transaminase"/>
</dbReference>
<keyword evidence="10" id="KW-0808">Transferase</keyword>
<dbReference type="AlphaFoldDB" id="A0A2T4SAJ0"/>
<feature type="modified residue" description="N6-(pyridoxal phosphate)lysine" evidence="5">
    <location>
        <position position="195"/>
    </location>
</feature>
<evidence type="ECO:0000256" key="3">
    <source>
        <dbReference type="ARBA" id="ARBA00022898"/>
    </source>
</evidence>
<feature type="domain" description="Aminotransferase class V" evidence="8">
    <location>
        <begin position="27"/>
        <end position="330"/>
    </location>
</feature>
<keyword evidence="14" id="KW-1185">Reference proteome</keyword>
<evidence type="ECO:0000313" key="12">
    <source>
        <dbReference type="Proteomes" id="UP000240400"/>
    </source>
</evidence>
<dbReference type="Proteomes" id="UP000254412">
    <property type="component" value="Unassembled WGS sequence"/>
</dbReference>
<reference evidence="10 12" key="1">
    <citation type="journal article" date="2016" name="Front. Microbiol.">
        <title>Comprehensive Phylogenetic Analysis of Bovine Non-aureus Staphylococci Species Based on Whole-Genome Sequencing.</title>
        <authorList>
            <person name="Naushad S."/>
            <person name="Barkema H.W."/>
            <person name="Luby C."/>
            <person name="Condas L.A."/>
            <person name="Nobrega D.B."/>
            <person name="Carson D.A."/>
            <person name="De Buck J."/>
        </authorList>
    </citation>
    <scope>NUCLEOTIDE SEQUENCE [LARGE SCALE GENOMIC DNA]</scope>
    <source>
        <strain evidence="10 12">SNUC 4337</strain>
    </source>
</reference>
<organism evidence="10 12">
    <name type="scientific">Staphylococcus nepalensis</name>
    <dbReference type="NCBI Taxonomy" id="214473"/>
    <lineage>
        <taxon>Bacteria</taxon>
        <taxon>Bacillati</taxon>
        <taxon>Bacillota</taxon>
        <taxon>Bacilli</taxon>
        <taxon>Bacillales</taxon>
        <taxon>Staphylococcaceae</taxon>
        <taxon>Staphylococcus</taxon>
    </lineage>
</organism>
<evidence type="ECO:0000256" key="2">
    <source>
        <dbReference type="ARBA" id="ARBA00009236"/>
    </source>
</evidence>
<evidence type="ECO:0000259" key="8">
    <source>
        <dbReference type="Pfam" id="PF00266"/>
    </source>
</evidence>
<sequence>MNYYNPLLLTPGPTPVPDQILYATQLPMVGHRSSDFEAIAEQAFKALKPVFGSENEVMILTSSGTSVLEASMLNIANPEEDIVIIVSGAFGNRFKQIAEAYYDNVHIFEVEWGQAVNIPDFIDFLKSLKRDITAVFSQYCETSTAVLHPVQELGTALRNFDQDIYFVVDGVSCIGAVDVDLNRDNIDVLVSGSQKAIMLPPGLGFVAYNDRAKARFSQVTTPRFYLDLNKYLKSLTENSTPFTPNVSLFRGVNAYANLINEEGLDQVIARHYAIRDALRQALNALDLELLVQDAYASPTVTAFVPKSKDELDYIKNELKKRFAITIAGGQGHLKGQILRIGHMGQISPFDILQVVSALEILLTEFRNESYVGKAITQYMEVVKAYV</sequence>
<reference evidence="10" key="2">
    <citation type="submission" date="2018-03" db="EMBL/GenBank/DDBJ databases">
        <authorList>
            <person name="Keele B.F."/>
        </authorList>
    </citation>
    <scope>NUCLEOTIDE SEQUENCE</scope>
    <source>
        <strain evidence="10">SNUC 4337</strain>
    </source>
</reference>
<keyword evidence="3 5" id="KW-0663">Pyridoxal phosphate</keyword>
<dbReference type="Proteomes" id="UP000664081">
    <property type="component" value="Unassembled WGS sequence"/>
</dbReference>
<dbReference type="InterPro" id="IPR015422">
    <property type="entry name" value="PyrdxlP-dep_Trfase_small"/>
</dbReference>
<dbReference type="PANTHER" id="PTHR21152:SF40">
    <property type="entry name" value="ALANINE--GLYOXYLATE AMINOTRANSFERASE"/>
    <property type="match status" value="1"/>
</dbReference>
<evidence type="ECO:0000313" key="13">
    <source>
        <dbReference type="Proteomes" id="UP000254412"/>
    </source>
</evidence>
<gene>
    <name evidence="10" type="ORF">BUZ61_07175</name>
    <name evidence="9" type="ORF">J3T88_08095</name>
    <name evidence="11" type="ORF">NCTC13834_01198</name>
</gene>
<dbReference type="GO" id="GO:0019265">
    <property type="term" value="P:glycine biosynthetic process, by transamination of glyoxylate"/>
    <property type="evidence" value="ECO:0007669"/>
    <property type="project" value="TreeGrafter"/>
</dbReference>
<keyword evidence="10" id="KW-0032">Aminotransferase</keyword>
<keyword evidence="11" id="KW-0560">Oxidoreductase</keyword>
<dbReference type="InterPro" id="IPR015424">
    <property type="entry name" value="PyrdxlP-dep_Trfase"/>
</dbReference>
<evidence type="ECO:0000256" key="4">
    <source>
        <dbReference type="PIRSR" id="PIRSR000524-1"/>
    </source>
</evidence>
<dbReference type="Proteomes" id="UP000240400">
    <property type="component" value="Unassembled WGS sequence"/>
</dbReference>
<dbReference type="OrthoDB" id="389074at2"/>
<feature type="binding site" evidence="4">
    <location>
        <position position="339"/>
    </location>
    <ligand>
        <name>substrate</name>
    </ligand>
</feature>
<comment type="cofactor">
    <cofactor evidence="1 5 7">
        <name>pyridoxal 5'-phosphate</name>
        <dbReference type="ChEBI" id="CHEBI:597326"/>
    </cofactor>
</comment>
<dbReference type="Gene3D" id="3.40.640.10">
    <property type="entry name" value="Type I PLP-dependent aspartate aminotransferase-like (Major domain)"/>
    <property type="match status" value="1"/>
</dbReference>
<dbReference type="GO" id="GO:0004760">
    <property type="term" value="F:L-serine-pyruvate transaminase activity"/>
    <property type="evidence" value="ECO:0007669"/>
    <property type="project" value="TreeGrafter"/>
</dbReference>
<dbReference type="Pfam" id="PF00266">
    <property type="entry name" value="Aminotran_5"/>
    <property type="match status" value="1"/>
</dbReference>
<dbReference type="GO" id="GO:0008453">
    <property type="term" value="F:alanine-glyoxylate transaminase activity"/>
    <property type="evidence" value="ECO:0007669"/>
    <property type="project" value="TreeGrafter"/>
</dbReference>
<reference evidence="9 14" key="4">
    <citation type="submission" date="2021-03" db="EMBL/GenBank/DDBJ databases">
        <title>Staphylococci and Mammaliicocci in bats.</title>
        <authorList>
            <person name="Fountain K."/>
        </authorList>
    </citation>
    <scope>NUCLEOTIDE SEQUENCE [LARGE SCALE GENOMIC DNA]</scope>
    <source>
        <strain evidence="9 14">18_1_E_SW</strain>
    </source>
</reference>
<dbReference type="SUPFAM" id="SSF53383">
    <property type="entry name" value="PLP-dependent transferases"/>
    <property type="match status" value="1"/>
</dbReference>
<evidence type="ECO:0000256" key="5">
    <source>
        <dbReference type="PIRSR" id="PIRSR000524-50"/>
    </source>
</evidence>
<dbReference type="RefSeq" id="WP_103373219.1">
    <property type="nucleotide sequence ID" value="NZ_BMCF01000002.1"/>
</dbReference>
<dbReference type="GO" id="GO:0016491">
    <property type="term" value="F:oxidoreductase activity"/>
    <property type="evidence" value="ECO:0007669"/>
    <property type="project" value="UniProtKB-KW"/>
</dbReference>
<reference evidence="11 13" key="3">
    <citation type="submission" date="2018-06" db="EMBL/GenBank/DDBJ databases">
        <authorList>
            <consortium name="Pathogen Informatics"/>
            <person name="Doyle S."/>
        </authorList>
    </citation>
    <scope>NUCLEOTIDE SEQUENCE [LARGE SCALE GENOMIC DNA]</scope>
    <source>
        <strain evidence="11 13">NCTC13834</strain>
    </source>
</reference>
<comment type="similarity">
    <text evidence="2 6">Belongs to the class-V pyridoxal-phosphate-dependent aminotransferase family.</text>
</comment>
<evidence type="ECO:0000313" key="9">
    <source>
        <dbReference type="EMBL" id="MBO1227291.1"/>
    </source>
</evidence>
<evidence type="ECO:0000313" key="10">
    <source>
        <dbReference type="EMBL" id="PTK59023.1"/>
    </source>
</evidence>
<evidence type="ECO:0000256" key="6">
    <source>
        <dbReference type="RuleBase" id="RU004075"/>
    </source>
</evidence>
<evidence type="ECO:0000256" key="1">
    <source>
        <dbReference type="ARBA" id="ARBA00001933"/>
    </source>
</evidence>
<dbReference type="PIRSF" id="PIRSF000524">
    <property type="entry name" value="SPT"/>
    <property type="match status" value="1"/>
</dbReference>
<dbReference type="InterPro" id="IPR000192">
    <property type="entry name" value="Aminotrans_V_dom"/>
</dbReference>
<accession>A0A2T4SAJ0</accession>
<evidence type="ECO:0000313" key="14">
    <source>
        <dbReference type="Proteomes" id="UP000664081"/>
    </source>
</evidence>
<evidence type="ECO:0000256" key="7">
    <source>
        <dbReference type="RuleBase" id="RU004504"/>
    </source>
</evidence>
<dbReference type="EMBL" id="PZHR01000031">
    <property type="protein sequence ID" value="PTK59023.1"/>
    <property type="molecule type" value="Genomic_DNA"/>
</dbReference>
<dbReference type="EMBL" id="UHDS01000001">
    <property type="protein sequence ID" value="SUM54851.1"/>
    <property type="molecule type" value="Genomic_DNA"/>
</dbReference>
<dbReference type="PROSITE" id="PS00595">
    <property type="entry name" value="AA_TRANSFER_CLASS_5"/>
    <property type="match status" value="1"/>
</dbReference>
<name>A0A2T4SAJ0_9STAP</name>
<dbReference type="EMBL" id="JAFNLT010000006">
    <property type="protein sequence ID" value="MBO1227291.1"/>
    <property type="molecule type" value="Genomic_DNA"/>
</dbReference>
<dbReference type="PANTHER" id="PTHR21152">
    <property type="entry name" value="AMINOTRANSFERASE CLASS V"/>
    <property type="match status" value="1"/>
</dbReference>